<evidence type="ECO:0000259" key="3">
    <source>
        <dbReference type="PROSITE" id="PS50887"/>
    </source>
</evidence>
<dbReference type="Pfam" id="PF00563">
    <property type="entry name" value="EAL"/>
    <property type="match status" value="1"/>
</dbReference>
<dbReference type="Gene3D" id="3.20.20.450">
    <property type="entry name" value="EAL domain"/>
    <property type="match status" value="1"/>
</dbReference>
<sequence>MKILIWDITAELVSAITLCIILVYARKGNLLPTVKNKVFQYCLFITFLSVSSNIISTTLLQYYKQVPLFFNSFFLLIYYLSTPLMGAIYFIYALANIYDEKEVKKYAALCSLPSILYVLLVFSNFYTSLLFSFDQVSGYQQGPWIFITYLVFYIYVFFSLILVIHKRKSLERNVSYILGVFPFISAFVILFQYIHPEYILTGTAATSALLIIYLYLQNKQMFTDTLTNLLNRQEFNKMIDILIDNNKPFIAVVISLKNFKFINDKFGQEIGDQILLEVCHYLRYLLPKQAMYRYGGDEFALIFYNKKNVINALEKIETRMKNPWQISNIDFIISYVAGGIAYPKVAHSKEEIINGLEYAVSLGKKDNAHNINFCVTAMIKQIRRKYQILDLLRICLENNSFEVYFQPIYDLKTHSYCKAEALLRLPDNPLGFISPEEFIPIAEENGLIAPITYQVLDKTCLFIKKVIAEKKDFTGVSINFSVLQFMQDDLENKVLKVIEKHQLPYELIKIEITESMLVTNFDAITNFMTNMINRGIQFLLDDFGTGYSNITYVLTIPFQVVKVDKSLIWQAMKDEKAAILIKKMIEAFNQIGLHILAEGIETKEQMEFMKKCGCDLLQGYYFSRPVSFDEALNVIKTTKITEKE</sequence>
<gene>
    <name evidence="4" type="primary">cph2_11</name>
    <name evidence="4" type="ORF">CRLFYP8_03245</name>
</gene>
<feature type="domain" description="GGDEF" evidence="3">
    <location>
        <begin position="247"/>
        <end position="376"/>
    </location>
</feature>
<dbReference type="InterPro" id="IPR050706">
    <property type="entry name" value="Cyclic-di-GMP_PDE-like"/>
</dbReference>
<keyword evidence="1" id="KW-0472">Membrane</keyword>
<dbReference type="SUPFAM" id="SSF55073">
    <property type="entry name" value="Nucleotide cyclase"/>
    <property type="match status" value="1"/>
</dbReference>
<dbReference type="SMART" id="SM00052">
    <property type="entry name" value="EAL"/>
    <property type="match status" value="1"/>
</dbReference>
<accession>A0A6N3D5B1</accession>
<name>A0A6N3D5B1_9FIRM</name>
<proteinExistence type="predicted"/>
<dbReference type="InterPro" id="IPR001633">
    <property type="entry name" value="EAL_dom"/>
</dbReference>
<feature type="transmembrane region" description="Helical" evidence="1">
    <location>
        <begin position="69"/>
        <end position="94"/>
    </location>
</feature>
<feature type="transmembrane region" description="Helical" evidence="1">
    <location>
        <begin position="199"/>
        <end position="216"/>
    </location>
</feature>
<dbReference type="Pfam" id="PF00990">
    <property type="entry name" value="GGDEF"/>
    <property type="match status" value="1"/>
</dbReference>
<feature type="transmembrane region" description="Helical" evidence="1">
    <location>
        <begin position="38"/>
        <end position="63"/>
    </location>
</feature>
<dbReference type="SMART" id="SM00267">
    <property type="entry name" value="GGDEF"/>
    <property type="match status" value="1"/>
</dbReference>
<dbReference type="PROSITE" id="PS50887">
    <property type="entry name" value="GGDEF"/>
    <property type="match status" value="1"/>
</dbReference>
<dbReference type="InterPro" id="IPR035919">
    <property type="entry name" value="EAL_sf"/>
</dbReference>
<dbReference type="InterPro" id="IPR029787">
    <property type="entry name" value="Nucleotide_cyclase"/>
</dbReference>
<feature type="transmembrane region" description="Helical" evidence="1">
    <location>
        <begin position="106"/>
        <end position="126"/>
    </location>
</feature>
<organism evidence="4">
    <name type="scientific">Thomasclavelia ramosa</name>
    <dbReference type="NCBI Taxonomy" id="1547"/>
    <lineage>
        <taxon>Bacteria</taxon>
        <taxon>Bacillati</taxon>
        <taxon>Bacillota</taxon>
        <taxon>Erysipelotrichia</taxon>
        <taxon>Erysipelotrichales</taxon>
        <taxon>Coprobacillaceae</taxon>
        <taxon>Thomasclavelia</taxon>
    </lineage>
</organism>
<evidence type="ECO:0000256" key="1">
    <source>
        <dbReference type="SAM" id="Phobius"/>
    </source>
</evidence>
<dbReference type="PANTHER" id="PTHR33121">
    <property type="entry name" value="CYCLIC DI-GMP PHOSPHODIESTERASE PDEF"/>
    <property type="match status" value="1"/>
</dbReference>
<feature type="transmembrane region" description="Helical" evidence="1">
    <location>
        <begin position="6"/>
        <end position="26"/>
    </location>
</feature>
<dbReference type="CDD" id="cd01948">
    <property type="entry name" value="EAL"/>
    <property type="match status" value="1"/>
</dbReference>
<feature type="transmembrane region" description="Helical" evidence="1">
    <location>
        <begin position="146"/>
        <end position="164"/>
    </location>
</feature>
<evidence type="ECO:0000313" key="4">
    <source>
        <dbReference type="EMBL" id="VYU22508.1"/>
    </source>
</evidence>
<dbReference type="InterPro" id="IPR043128">
    <property type="entry name" value="Rev_trsase/Diguanyl_cyclase"/>
</dbReference>
<dbReference type="CDD" id="cd01949">
    <property type="entry name" value="GGDEF"/>
    <property type="match status" value="1"/>
</dbReference>
<feature type="domain" description="EAL" evidence="2">
    <location>
        <begin position="385"/>
        <end position="639"/>
    </location>
</feature>
<dbReference type="NCBIfam" id="TIGR00254">
    <property type="entry name" value="GGDEF"/>
    <property type="match status" value="1"/>
</dbReference>
<feature type="transmembrane region" description="Helical" evidence="1">
    <location>
        <begin position="176"/>
        <end position="193"/>
    </location>
</feature>
<keyword evidence="1" id="KW-0812">Transmembrane</keyword>
<keyword evidence="1" id="KW-1133">Transmembrane helix</keyword>
<dbReference type="PANTHER" id="PTHR33121:SF79">
    <property type="entry name" value="CYCLIC DI-GMP PHOSPHODIESTERASE PDED-RELATED"/>
    <property type="match status" value="1"/>
</dbReference>
<dbReference type="GO" id="GO:0071111">
    <property type="term" value="F:cyclic-guanylate-specific phosphodiesterase activity"/>
    <property type="evidence" value="ECO:0007669"/>
    <property type="project" value="InterPro"/>
</dbReference>
<dbReference type="RefSeq" id="WP_156635810.1">
    <property type="nucleotide sequence ID" value="NZ_CACRTL010000031.1"/>
</dbReference>
<dbReference type="InterPro" id="IPR000160">
    <property type="entry name" value="GGDEF_dom"/>
</dbReference>
<evidence type="ECO:0000259" key="2">
    <source>
        <dbReference type="PROSITE" id="PS50883"/>
    </source>
</evidence>
<dbReference type="PROSITE" id="PS50883">
    <property type="entry name" value="EAL"/>
    <property type="match status" value="1"/>
</dbReference>
<reference evidence="4" key="1">
    <citation type="submission" date="2019-11" db="EMBL/GenBank/DDBJ databases">
        <authorList>
            <person name="Feng L."/>
        </authorList>
    </citation>
    <scope>NUCLEOTIDE SEQUENCE</scope>
    <source>
        <strain evidence="4">CramosumLFYP8</strain>
    </source>
</reference>
<dbReference type="EMBL" id="CACRTL010000031">
    <property type="protein sequence ID" value="VYU22508.1"/>
    <property type="molecule type" value="Genomic_DNA"/>
</dbReference>
<dbReference type="Gene3D" id="3.30.70.270">
    <property type="match status" value="1"/>
</dbReference>
<dbReference type="SUPFAM" id="SSF141868">
    <property type="entry name" value="EAL domain-like"/>
    <property type="match status" value="1"/>
</dbReference>
<protein>
    <submittedName>
        <fullName evidence="4">Phytochrome-like protein cph2</fullName>
    </submittedName>
</protein>
<dbReference type="AlphaFoldDB" id="A0A6N3D5B1"/>